<accession>A0ABR3ZJJ0</accession>
<dbReference type="EMBL" id="JAWDJO010000014">
    <property type="protein sequence ID" value="KAL1900329.1"/>
    <property type="molecule type" value="Genomic_DNA"/>
</dbReference>
<gene>
    <name evidence="1" type="ORF">Cpir12675_001013</name>
</gene>
<evidence type="ECO:0000313" key="2">
    <source>
        <dbReference type="Proteomes" id="UP001583280"/>
    </source>
</evidence>
<proteinExistence type="predicted"/>
<name>A0ABR3ZJJ0_9PEZI</name>
<organism evidence="1 2">
    <name type="scientific">Ceratocystis pirilliformis</name>
    <dbReference type="NCBI Taxonomy" id="259994"/>
    <lineage>
        <taxon>Eukaryota</taxon>
        <taxon>Fungi</taxon>
        <taxon>Dikarya</taxon>
        <taxon>Ascomycota</taxon>
        <taxon>Pezizomycotina</taxon>
        <taxon>Sordariomycetes</taxon>
        <taxon>Hypocreomycetidae</taxon>
        <taxon>Microascales</taxon>
        <taxon>Ceratocystidaceae</taxon>
        <taxon>Ceratocystis</taxon>
    </lineage>
</organism>
<evidence type="ECO:0000313" key="1">
    <source>
        <dbReference type="EMBL" id="KAL1900329.1"/>
    </source>
</evidence>
<sequence length="116" mass="12868">MAPSTPRPVTVQWLAMMRQSMDHYVQYLIAETLSTLHEAFSGQSYITPAQRSLQPCCNAVSVVLIPVRTKSAFMTFGVVSSILLVLCSSKMHAGAIFSQARLLTSLYQKDTQKDIK</sequence>
<protein>
    <submittedName>
        <fullName evidence="1">Uncharacterized protein</fullName>
    </submittedName>
</protein>
<dbReference type="Proteomes" id="UP001583280">
    <property type="component" value="Unassembled WGS sequence"/>
</dbReference>
<comment type="caution">
    <text evidence="1">The sequence shown here is derived from an EMBL/GenBank/DDBJ whole genome shotgun (WGS) entry which is preliminary data.</text>
</comment>
<reference evidence="1 2" key="1">
    <citation type="journal article" date="2024" name="IMA Fungus">
        <title>IMA Genome - F19 : A genome assembly and annotation guide to empower mycologists, including annotated draft genome sequences of Ceratocystis pirilliformis, Diaporthe australafricana, Fusarium ophioides, Paecilomyces lecythidis, and Sporothrix stenoceras.</title>
        <authorList>
            <person name="Aylward J."/>
            <person name="Wilson A.M."/>
            <person name="Visagie C.M."/>
            <person name="Spraker J."/>
            <person name="Barnes I."/>
            <person name="Buitendag C."/>
            <person name="Ceriani C."/>
            <person name="Del Mar Angel L."/>
            <person name="du Plessis D."/>
            <person name="Fuchs T."/>
            <person name="Gasser K."/>
            <person name="Kramer D."/>
            <person name="Li W."/>
            <person name="Munsamy K."/>
            <person name="Piso A."/>
            <person name="Price J.L."/>
            <person name="Sonnekus B."/>
            <person name="Thomas C."/>
            <person name="van der Nest A."/>
            <person name="van Dijk A."/>
            <person name="van Heerden A."/>
            <person name="van Vuuren N."/>
            <person name="Yilmaz N."/>
            <person name="Duong T.A."/>
            <person name="van der Merwe N.A."/>
            <person name="Wingfield M.J."/>
            <person name="Wingfield B.D."/>
        </authorList>
    </citation>
    <scope>NUCLEOTIDE SEQUENCE [LARGE SCALE GENOMIC DNA]</scope>
    <source>
        <strain evidence="1 2">CMW 12675</strain>
    </source>
</reference>
<keyword evidence="2" id="KW-1185">Reference proteome</keyword>